<evidence type="ECO:0000259" key="1">
    <source>
        <dbReference type="Pfam" id="PF25547"/>
    </source>
</evidence>
<gene>
    <name evidence="2" type="ORF">ACFQ1S_10395</name>
</gene>
<feature type="domain" description="Outer membrane channel protein CpnT-like N-terminal" evidence="1">
    <location>
        <begin position="64"/>
        <end position="166"/>
    </location>
</feature>
<dbReference type="InterPro" id="IPR036689">
    <property type="entry name" value="ESAT-6-like_sf"/>
</dbReference>
<dbReference type="InterPro" id="IPR057746">
    <property type="entry name" value="CpnT-like_N"/>
</dbReference>
<dbReference type="SUPFAM" id="SSF140453">
    <property type="entry name" value="EsxAB dimer-like"/>
    <property type="match status" value="1"/>
</dbReference>
<proteinExistence type="predicted"/>
<evidence type="ECO:0000313" key="3">
    <source>
        <dbReference type="Proteomes" id="UP001597045"/>
    </source>
</evidence>
<dbReference type="Pfam" id="PF25547">
    <property type="entry name" value="WXG100_2"/>
    <property type="match status" value="1"/>
</dbReference>
<evidence type="ECO:0000313" key="2">
    <source>
        <dbReference type="EMBL" id="MFD1045945.1"/>
    </source>
</evidence>
<organism evidence="2 3">
    <name type="scientific">Kibdelosporangium lantanae</name>
    <dbReference type="NCBI Taxonomy" id="1497396"/>
    <lineage>
        <taxon>Bacteria</taxon>
        <taxon>Bacillati</taxon>
        <taxon>Actinomycetota</taxon>
        <taxon>Actinomycetes</taxon>
        <taxon>Pseudonocardiales</taxon>
        <taxon>Pseudonocardiaceae</taxon>
        <taxon>Kibdelosporangium</taxon>
    </lineage>
</organism>
<keyword evidence="3" id="KW-1185">Reference proteome</keyword>
<dbReference type="Gene3D" id="1.10.287.1060">
    <property type="entry name" value="ESAT-6-like"/>
    <property type="match status" value="1"/>
</dbReference>
<dbReference type="Proteomes" id="UP001597045">
    <property type="component" value="Unassembled WGS sequence"/>
</dbReference>
<protein>
    <submittedName>
        <fullName evidence="2">WXG100 family type VII secretion target</fullName>
    </submittedName>
</protein>
<accession>A0ABW3M5F5</accession>
<comment type="caution">
    <text evidence="2">The sequence shown here is derived from an EMBL/GenBank/DDBJ whole genome shotgun (WGS) entry which is preliminary data.</text>
</comment>
<reference evidence="3" key="1">
    <citation type="journal article" date="2019" name="Int. J. Syst. Evol. Microbiol.">
        <title>The Global Catalogue of Microorganisms (GCM) 10K type strain sequencing project: providing services to taxonomists for standard genome sequencing and annotation.</title>
        <authorList>
            <consortium name="The Broad Institute Genomics Platform"/>
            <consortium name="The Broad Institute Genome Sequencing Center for Infectious Disease"/>
            <person name="Wu L."/>
            <person name="Ma J."/>
        </authorList>
    </citation>
    <scope>NUCLEOTIDE SEQUENCE [LARGE SCALE GENOMIC DNA]</scope>
    <source>
        <strain evidence="3">JCM 31486</strain>
    </source>
</reference>
<dbReference type="EMBL" id="JBHTIS010000463">
    <property type="protein sequence ID" value="MFD1045945.1"/>
    <property type="molecule type" value="Genomic_DNA"/>
</dbReference>
<sequence length="235" mass="25845">MADFVDTMNPPARLTPPGDYEQQVLDATRDAMGILRYIDEVFQKIVGWSPGKEFVDWIGGNWGQLLSLRDAWNCVSFSMSDIGDNLQAGRTELDAHWDGNAAQSFEAYMSKWVQAFEQDQQAAAAVRDKLNDLAENAKQTVDMIIAAIKEIWALITSAGASIEIPVWGEYKIIKAVWEGIKLINSIRKVVGVFVSTVHLAVEFFQAIAEMLDDKSPTLHVDVPAAGYGGPANPGN</sequence>
<name>A0ABW3M5F5_9PSEU</name>